<dbReference type="InterPro" id="IPR016169">
    <property type="entry name" value="FAD-bd_PCMH_sub2"/>
</dbReference>
<accession>A0A1W2H1W5</accession>
<dbReference type="Gene3D" id="3.30.70.2520">
    <property type="match status" value="1"/>
</dbReference>
<keyword evidence="1" id="KW-0274">FAD</keyword>
<dbReference type="Pfam" id="PF04030">
    <property type="entry name" value="ALO"/>
    <property type="match status" value="1"/>
</dbReference>
<dbReference type="EMBL" id="LT838813">
    <property type="protein sequence ID" value="SMD42957.1"/>
    <property type="molecule type" value="Genomic_DNA"/>
</dbReference>
<protein>
    <submittedName>
        <fullName evidence="4">FAD/FMN-containing dehydrogenases</fullName>
    </submittedName>
</protein>
<name>A0A1W2H1W5_9BACT</name>
<keyword evidence="5" id="KW-1185">Reference proteome</keyword>
<sequence>MFLYAAWIEKKKDNVSVVWVITRLLTAVIFNQKNLPDRIEDLDETLTHHCTREKRLQWVKRINTVVKPRFVRRIIENRLNKDSPIHEKVILSFDEELSYSKTYEKDFPFRQQWSNWYGNHASEPLKIFVPGSGSHSKFEAISEQWGNYDYKGLEEVKEIISYAEAEGRKIRAIGSGHALTPIAQSEDFIVCTHNLNLTQRKAEQFIKPEFLNGFDVDVNFRNVKSKEKHFLFETSGGTKVHQLITALEKDGLALMNKGGSSIQAISGAIATSTHGSGIGLGPLPGMVKSMTLVGKGSKAYRVEPTNGITDPELFLADPEVQKHDIQLIQDDDTFNAVMVGVGSMGLVFSLIVEVQKSYKLYEERVIWEWETLKAKMLEGDLYIFINSNRNFEVLINPYIDETEENPSRKCLLTTRDYAESCEVPPIAKRERNYLSSFVSGISISGRLSPWVFNRNSQNIPRMTNNSLARLEDHAKKGGGFEDVSYKVLDQGLGELKFYGYAIEFGFEIEKAFEAVDVITKVCEEAKAYGHYLAAPFSLRYVKHCPGYFSMMNKSDMCMIEVVSVKGVTGTISLMKRIEAELLEIGAVPHWGLSLLPWSKEMVERAFPHYEDWKRHQAIFGGETFTNPFIKNILD</sequence>
<dbReference type="OrthoDB" id="9800184at2"/>
<dbReference type="GO" id="GO:0071949">
    <property type="term" value="F:FAD binding"/>
    <property type="evidence" value="ECO:0007669"/>
    <property type="project" value="InterPro"/>
</dbReference>
<dbReference type="SUPFAM" id="SSF56176">
    <property type="entry name" value="FAD-binding/transporter-associated domain-like"/>
    <property type="match status" value="1"/>
</dbReference>
<dbReference type="InterPro" id="IPR010031">
    <property type="entry name" value="FAD_lactone_oxidase-like"/>
</dbReference>
<dbReference type="PROSITE" id="PS51387">
    <property type="entry name" value="FAD_PCMH"/>
    <property type="match status" value="1"/>
</dbReference>
<keyword evidence="1" id="KW-0285">Flavoprotein</keyword>
<evidence type="ECO:0000313" key="5">
    <source>
        <dbReference type="Proteomes" id="UP000192333"/>
    </source>
</evidence>
<dbReference type="PANTHER" id="PTHR43762">
    <property type="entry name" value="L-GULONOLACTONE OXIDASE"/>
    <property type="match status" value="1"/>
</dbReference>
<dbReference type="STRING" id="758820.SAMN00777080_1528"/>
<proteinExistence type="predicted"/>
<feature type="domain" description="FAD-binding PCMH-type" evidence="3">
    <location>
        <begin position="138"/>
        <end position="357"/>
    </location>
</feature>
<dbReference type="InterPro" id="IPR016167">
    <property type="entry name" value="FAD-bd_PCMH_sub1"/>
</dbReference>
<keyword evidence="2" id="KW-0560">Oxidoreductase</keyword>
<dbReference type="InterPro" id="IPR016166">
    <property type="entry name" value="FAD-bd_PCMH"/>
</dbReference>
<reference evidence="5" key="1">
    <citation type="submission" date="2017-04" db="EMBL/GenBank/DDBJ databases">
        <authorList>
            <person name="Varghese N."/>
            <person name="Submissions S."/>
        </authorList>
    </citation>
    <scope>NUCLEOTIDE SEQUENCE [LARGE SCALE GENOMIC DNA]</scope>
    <source>
        <strain evidence="5">DSM 16537</strain>
    </source>
</reference>
<dbReference type="Proteomes" id="UP000192333">
    <property type="component" value="Chromosome I"/>
</dbReference>
<dbReference type="AlphaFoldDB" id="A0A1W2H1W5"/>
<dbReference type="PANTHER" id="PTHR43762:SF1">
    <property type="entry name" value="D-ARABINONO-1,4-LACTONE OXIDASE"/>
    <property type="match status" value="1"/>
</dbReference>
<evidence type="ECO:0000256" key="2">
    <source>
        <dbReference type="ARBA" id="ARBA00023002"/>
    </source>
</evidence>
<dbReference type="Gene3D" id="3.30.43.10">
    <property type="entry name" value="Uridine Diphospho-n-acetylenolpyruvylglucosamine Reductase, domain 2"/>
    <property type="match status" value="1"/>
</dbReference>
<dbReference type="InterPro" id="IPR007173">
    <property type="entry name" value="ALO_C"/>
</dbReference>
<evidence type="ECO:0000256" key="1">
    <source>
        <dbReference type="ARBA" id="ARBA00022827"/>
    </source>
</evidence>
<dbReference type="GO" id="GO:0003885">
    <property type="term" value="F:D-arabinono-1,4-lactone oxidase activity"/>
    <property type="evidence" value="ECO:0007669"/>
    <property type="project" value="InterPro"/>
</dbReference>
<gene>
    <name evidence="4" type="ORF">SAMN00777080_1528</name>
</gene>
<dbReference type="GO" id="GO:0016020">
    <property type="term" value="C:membrane"/>
    <property type="evidence" value="ECO:0007669"/>
    <property type="project" value="InterPro"/>
</dbReference>
<dbReference type="InterPro" id="IPR036318">
    <property type="entry name" value="FAD-bd_PCMH-like_sf"/>
</dbReference>
<organism evidence="4 5">
    <name type="scientific">Aquiflexum balticum DSM 16537</name>
    <dbReference type="NCBI Taxonomy" id="758820"/>
    <lineage>
        <taxon>Bacteria</taxon>
        <taxon>Pseudomonadati</taxon>
        <taxon>Bacteroidota</taxon>
        <taxon>Cytophagia</taxon>
        <taxon>Cytophagales</taxon>
        <taxon>Cyclobacteriaceae</taxon>
        <taxon>Aquiflexum</taxon>
    </lineage>
</organism>
<evidence type="ECO:0000313" key="4">
    <source>
        <dbReference type="EMBL" id="SMD42957.1"/>
    </source>
</evidence>
<evidence type="ECO:0000259" key="3">
    <source>
        <dbReference type="PROSITE" id="PS51387"/>
    </source>
</evidence>
<dbReference type="Gene3D" id="3.30.465.10">
    <property type="match status" value="1"/>
</dbReference>